<proteinExistence type="predicted"/>
<reference evidence="5" key="1">
    <citation type="submission" date="2019-05" db="EMBL/GenBank/DDBJ databases">
        <title>Annotation for the trematode Fasciolopsis buski.</title>
        <authorList>
            <person name="Choi Y.-J."/>
        </authorList>
    </citation>
    <scope>NUCLEOTIDE SEQUENCE</scope>
    <source>
        <strain evidence="5">HT</strain>
        <tissue evidence="5">Whole worm</tissue>
    </source>
</reference>
<dbReference type="Proteomes" id="UP000728185">
    <property type="component" value="Unassembled WGS sequence"/>
</dbReference>
<feature type="domain" description="SH2" evidence="4">
    <location>
        <begin position="76"/>
        <end position="170"/>
    </location>
</feature>
<dbReference type="PRINTS" id="PR00678">
    <property type="entry name" value="PI3KINASEP85"/>
</dbReference>
<dbReference type="PANTHER" id="PTHR15127">
    <property type="entry name" value="HEAVYWEIGHT, ISOFORM A"/>
    <property type="match status" value="1"/>
</dbReference>
<feature type="compositionally biased region" description="Polar residues" evidence="3">
    <location>
        <begin position="33"/>
        <end position="58"/>
    </location>
</feature>
<dbReference type="Gene3D" id="3.30.505.10">
    <property type="entry name" value="SH2 domain"/>
    <property type="match status" value="1"/>
</dbReference>
<evidence type="ECO:0000256" key="3">
    <source>
        <dbReference type="SAM" id="MobiDB-lite"/>
    </source>
</evidence>
<dbReference type="PRINTS" id="PR00401">
    <property type="entry name" value="SH2DOMAIN"/>
</dbReference>
<dbReference type="PANTHER" id="PTHR15127:SF32">
    <property type="entry name" value="HEAVYWEIGHT, ISOFORM A"/>
    <property type="match status" value="1"/>
</dbReference>
<keyword evidence="1 2" id="KW-0727">SH2 domain</keyword>
<dbReference type="GO" id="GO:0001784">
    <property type="term" value="F:phosphotyrosine residue binding"/>
    <property type="evidence" value="ECO:0007669"/>
    <property type="project" value="TreeGrafter"/>
</dbReference>
<organism evidence="5 6">
    <name type="scientific">Fasciolopsis buskii</name>
    <dbReference type="NCBI Taxonomy" id="27845"/>
    <lineage>
        <taxon>Eukaryota</taxon>
        <taxon>Metazoa</taxon>
        <taxon>Spiralia</taxon>
        <taxon>Lophotrochozoa</taxon>
        <taxon>Platyhelminthes</taxon>
        <taxon>Trematoda</taxon>
        <taxon>Digenea</taxon>
        <taxon>Plagiorchiida</taxon>
        <taxon>Echinostomata</taxon>
        <taxon>Echinostomatoidea</taxon>
        <taxon>Fasciolidae</taxon>
        <taxon>Fasciolopsis</taxon>
    </lineage>
</organism>
<dbReference type="SMART" id="SM00252">
    <property type="entry name" value="SH2"/>
    <property type="match status" value="1"/>
</dbReference>
<comment type="caution">
    <text evidence="5">The sequence shown here is derived from an EMBL/GenBank/DDBJ whole genome shotgun (WGS) entry which is preliminary data.</text>
</comment>
<name>A0A8E0S533_9TREM</name>
<gene>
    <name evidence="5" type="ORF">FBUS_05147</name>
</gene>
<dbReference type="AlphaFoldDB" id="A0A8E0S533"/>
<evidence type="ECO:0000313" key="5">
    <source>
        <dbReference type="EMBL" id="KAA0197206.1"/>
    </source>
</evidence>
<protein>
    <recommendedName>
        <fullName evidence="4">SH2 domain-containing protein</fullName>
    </recommendedName>
</protein>
<dbReference type="Pfam" id="PF00017">
    <property type="entry name" value="SH2"/>
    <property type="match status" value="1"/>
</dbReference>
<evidence type="ECO:0000256" key="2">
    <source>
        <dbReference type="PROSITE-ProRule" id="PRU00191"/>
    </source>
</evidence>
<evidence type="ECO:0000259" key="4">
    <source>
        <dbReference type="PROSITE" id="PS50001"/>
    </source>
</evidence>
<dbReference type="OrthoDB" id="5914531at2759"/>
<feature type="region of interest" description="Disordered" evidence="3">
    <location>
        <begin position="30"/>
        <end position="58"/>
    </location>
</feature>
<dbReference type="InterPro" id="IPR000980">
    <property type="entry name" value="SH2"/>
</dbReference>
<accession>A0A8E0S533</accession>
<dbReference type="InterPro" id="IPR051846">
    <property type="entry name" value="SH2_domain_adapters"/>
</dbReference>
<feature type="non-terminal residue" evidence="5">
    <location>
        <position position="1"/>
    </location>
</feature>
<dbReference type="SUPFAM" id="SSF55550">
    <property type="entry name" value="SH2 domain"/>
    <property type="match status" value="1"/>
</dbReference>
<dbReference type="PROSITE" id="PS50001">
    <property type="entry name" value="SH2"/>
    <property type="match status" value="1"/>
</dbReference>
<evidence type="ECO:0000256" key="1">
    <source>
        <dbReference type="ARBA" id="ARBA00022999"/>
    </source>
</evidence>
<dbReference type="EMBL" id="LUCM01002532">
    <property type="protein sequence ID" value="KAA0197206.1"/>
    <property type="molecule type" value="Genomic_DNA"/>
</dbReference>
<keyword evidence="6" id="KW-1185">Reference proteome</keyword>
<evidence type="ECO:0000313" key="6">
    <source>
        <dbReference type="Proteomes" id="UP000728185"/>
    </source>
</evidence>
<dbReference type="InterPro" id="IPR036860">
    <property type="entry name" value="SH2_dom_sf"/>
</dbReference>
<sequence>EPNSACPLLSTGQPLSVHVSGDALSRVGHHAETTTGTSNSPSVSISHSQVTPTGTGGVSPSVNSNLELLPLEEQPWFHQSLTRLEAEELLRNQPEGSFLVRRSETCPNDYSLTIKHKTFLHMKISRNTAGQYILGEYSQPYAAVPQMIYHYARTLVPVRGAESVTLTHPVCSRQR</sequence>